<reference evidence="1 2" key="1">
    <citation type="journal article" date="2015" name="Genome Announc.">
        <title>Draft Genome Sequence of Burkholderia sp. Strain PML1(12), an Ectomycorrhizosphere-Inhabiting Bacterium with Effective Mineral-Weathering Ability.</title>
        <authorList>
            <person name="Uroz S."/>
            <person name="Oger P."/>
        </authorList>
    </citation>
    <scope>NUCLEOTIDE SEQUENCE [LARGE SCALE GENOMIC DNA]</scope>
    <source>
        <strain evidence="2">PML1(12)</strain>
    </source>
</reference>
<organism evidence="1 2">
    <name type="scientific">Caballeronia mineralivorans PML1(12)</name>
    <dbReference type="NCBI Taxonomy" id="908627"/>
    <lineage>
        <taxon>Bacteria</taxon>
        <taxon>Pseudomonadati</taxon>
        <taxon>Pseudomonadota</taxon>
        <taxon>Betaproteobacteria</taxon>
        <taxon>Burkholderiales</taxon>
        <taxon>Burkholderiaceae</taxon>
        <taxon>Caballeronia</taxon>
    </lineage>
</organism>
<proteinExistence type="predicted"/>
<comment type="caution">
    <text evidence="1">The sequence shown here is derived from an EMBL/GenBank/DDBJ whole genome shotgun (WGS) entry which is preliminary data.</text>
</comment>
<protein>
    <submittedName>
        <fullName evidence="1">Uncharacterized protein</fullName>
    </submittedName>
</protein>
<evidence type="ECO:0000313" key="1">
    <source>
        <dbReference type="EMBL" id="KLU25685.1"/>
    </source>
</evidence>
<dbReference type="AlphaFoldDB" id="A0A0J1CYR7"/>
<dbReference type="PATRIC" id="fig|908627.4.peg.2992"/>
<dbReference type="Proteomes" id="UP000035963">
    <property type="component" value="Unassembled WGS sequence"/>
</dbReference>
<accession>A0A0J1CYR7</accession>
<name>A0A0J1CYR7_9BURK</name>
<evidence type="ECO:0000313" key="2">
    <source>
        <dbReference type="Proteomes" id="UP000035963"/>
    </source>
</evidence>
<sequence length="133" mass="14881">MKVVATSEEAVLRVAFLYSCGTENALYKELEKDSDAILYAGAPYNQESYAYGISVHVGPVAGCQPPLAPGRETKANSSRSINALTLVANWLRSAKARRLAISHFPLEYLHAAMKRRTARAFHRPRRYLYLRIP</sequence>
<dbReference type="EMBL" id="AEJF01000087">
    <property type="protein sequence ID" value="KLU25685.1"/>
    <property type="molecule type" value="Genomic_DNA"/>
</dbReference>
<keyword evidence="2" id="KW-1185">Reference proteome</keyword>
<gene>
    <name evidence="1" type="ORF">EOS_13425</name>
</gene>